<sequence length="460" mass="48767">METYPARFNTFAHTHTPQPQACDTPPSNVQHPVMEGRMRFSTRAAFAAAGVALALVASGCGADDGNGSSGTGSKQVEVFTWWADGGEKAGLDGLVTQFKTDCSQYEFVNGAVAGGAGSNAKQVLASRLQQNDPPDTFQAHAGAELTDYIKAGQIEDLSAQYKEWGLDSAFPKGLVDSLTVNGKIYSVPANIHRANVLWANKKVLTDAGITAAPKDLAEFFTQLDTLKAKGVAAPLALGKDWTQQMLFEAVLISDLGAEKFTGLWNGKTDWAGADVTKGIEDYKKLLSYSNKDRDTFDWTDAEKMVMDGKAAYQLMGDWEAADLDAKGFKDYSYSVFPGNGNAYQWLADSFVLPKGAKNPEGTKCWLKTLGSAAGQKAFNTKKGSIPARTDAVAGDYPAYQQAAIADWSKGVAVPSCPHGSACSQGWQGAVASAQGKFSSDGDVAALQTALVAAAKQYAGK</sequence>
<dbReference type="GO" id="GO:0042956">
    <property type="term" value="P:maltodextrin transmembrane transport"/>
    <property type="evidence" value="ECO:0007669"/>
    <property type="project" value="TreeGrafter"/>
</dbReference>
<reference evidence="5" key="2">
    <citation type="submission" date="2020-09" db="EMBL/GenBank/DDBJ databases">
        <authorList>
            <person name="Sun Q."/>
            <person name="Ohkuma M."/>
        </authorList>
    </citation>
    <scope>NUCLEOTIDE SEQUENCE</scope>
    <source>
        <strain evidence="5">JCM 19831</strain>
    </source>
</reference>
<dbReference type="SUPFAM" id="SSF53850">
    <property type="entry name" value="Periplasmic binding protein-like II"/>
    <property type="match status" value="1"/>
</dbReference>
<proteinExistence type="inferred from homology"/>
<gene>
    <name evidence="5" type="ORF">GCM10007977_088550</name>
</gene>
<dbReference type="InterPro" id="IPR006059">
    <property type="entry name" value="SBP"/>
</dbReference>
<evidence type="ECO:0000256" key="3">
    <source>
        <dbReference type="ARBA" id="ARBA00022729"/>
    </source>
</evidence>
<evidence type="ECO:0000256" key="4">
    <source>
        <dbReference type="SAM" id="MobiDB-lite"/>
    </source>
</evidence>
<dbReference type="GO" id="GO:0015768">
    <property type="term" value="P:maltose transport"/>
    <property type="evidence" value="ECO:0007669"/>
    <property type="project" value="TreeGrafter"/>
</dbReference>
<organism evidence="5 6">
    <name type="scientific">Dactylosporangium sucinum</name>
    <dbReference type="NCBI Taxonomy" id="1424081"/>
    <lineage>
        <taxon>Bacteria</taxon>
        <taxon>Bacillati</taxon>
        <taxon>Actinomycetota</taxon>
        <taxon>Actinomycetes</taxon>
        <taxon>Micromonosporales</taxon>
        <taxon>Micromonosporaceae</taxon>
        <taxon>Dactylosporangium</taxon>
    </lineage>
</organism>
<evidence type="ECO:0000313" key="5">
    <source>
        <dbReference type="EMBL" id="GGM73223.1"/>
    </source>
</evidence>
<keyword evidence="2" id="KW-0813">Transport</keyword>
<name>A0A917X5Q3_9ACTN</name>
<evidence type="ECO:0000256" key="2">
    <source>
        <dbReference type="ARBA" id="ARBA00022448"/>
    </source>
</evidence>
<dbReference type="PANTHER" id="PTHR30061:SF50">
    <property type="entry name" value="MALTOSE_MALTODEXTRIN-BINDING PERIPLASMIC PROTEIN"/>
    <property type="match status" value="1"/>
</dbReference>
<comment type="caution">
    <text evidence="5">The sequence shown here is derived from an EMBL/GenBank/DDBJ whole genome shotgun (WGS) entry which is preliminary data.</text>
</comment>
<feature type="compositionally biased region" description="Polar residues" evidence="4">
    <location>
        <begin position="11"/>
        <end position="26"/>
    </location>
</feature>
<protein>
    <submittedName>
        <fullName evidence="5">Sugar ABC transporter substrate-binding protein</fullName>
    </submittedName>
</protein>
<accession>A0A917X5Q3</accession>
<keyword evidence="6" id="KW-1185">Reference proteome</keyword>
<dbReference type="GO" id="GO:0055052">
    <property type="term" value="C:ATP-binding cassette (ABC) transporter complex, substrate-binding subunit-containing"/>
    <property type="evidence" value="ECO:0007669"/>
    <property type="project" value="TreeGrafter"/>
</dbReference>
<comment type="similarity">
    <text evidence="1">Belongs to the bacterial solute-binding protein 1 family.</text>
</comment>
<dbReference type="Proteomes" id="UP000642070">
    <property type="component" value="Unassembled WGS sequence"/>
</dbReference>
<dbReference type="AlphaFoldDB" id="A0A917X5Q3"/>
<reference evidence="5" key="1">
    <citation type="journal article" date="2014" name="Int. J. Syst. Evol. Microbiol.">
        <title>Complete genome sequence of Corynebacterium casei LMG S-19264T (=DSM 44701T), isolated from a smear-ripened cheese.</title>
        <authorList>
            <consortium name="US DOE Joint Genome Institute (JGI-PGF)"/>
            <person name="Walter F."/>
            <person name="Albersmeier A."/>
            <person name="Kalinowski J."/>
            <person name="Ruckert C."/>
        </authorList>
    </citation>
    <scope>NUCLEOTIDE SEQUENCE</scope>
    <source>
        <strain evidence="5">JCM 19831</strain>
    </source>
</reference>
<dbReference type="Gene3D" id="3.40.190.10">
    <property type="entry name" value="Periplasmic binding protein-like II"/>
    <property type="match status" value="2"/>
</dbReference>
<dbReference type="Pfam" id="PF01547">
    <property type="entry name" value="SBP_bac_1"/>
    <property type="match status" value="1"/>
</dbReference>
<keyword evidence="3" id="KW-0732">Signal</keyword>
<dbReference type="PANTHER" id="PTHR30061">
    <property type="entry name" value="MALTOSE-BINDING PERIPLASMIC PROTEIN"/>
    <property type="match status" value="1"/>
</dbReference>
<evidence type="ECO:0000256" key="1">
    <source>
        <dbReference type="ARBA" id="ARBA00008520"/>
    </source>
</evidence>
<evidence type="ECO:0000313" key="6">
    <source>
        <dbReference type="Proteomes" id="UP000642070"/>
    </source>
</evidence>
<feature type="region of interest" description="Disordered" evidence="4">
    <location>
        <begin position="1"/>
        <end position="26"/>
    </location>
</feature>
<dbReference type="EMBL" id="BMPI01000066">
    <property type="protein sequence ID" value="GGM73223.1"/>
    <property type="molecule type" value="Genomic_DNA"/>
</dbReference>
<dbReference type="GO" id="GO:1901982">
    <property type="term" value="F:maltose binding"/>
    <property type="evidence" value="ECO:0007669"/>
    <property type="project" value="TreeGrafter"/>
</dbReference>